<comment type="caution">
    <text evidence="1">The sequence shown here is derived from an EMBL/GenBank/DDBJ whole genome shotgun (WGS) entry which is preliminary data.</text>
</comment>
<proteinExistence type="predicted"/>
<dbReference type="Proteomes" id="UP001177021">
    <property type="component" value="Unassembled WGS sequence"/>
</dbReference>
<evidence type="ECO:0000313" key="2">
    <source>
        <dbReference type="Proteomes" id="UP001177021"/>
    </source>
</evidence>
<evidence type="ECO:0000313" key="1">
    <source>
        <dbReference type="EMBL" id="CAJ2635800.1"/>
    </source>
</evidence>
<gene>
    <name evidence="1" type="ORF">MILVUS5_LOCUS6408</name>
</gene>
<organism evidence="1 2">
    <name type="scientific">Trifolium pratense</name>
    <name type="common">Red clover</name>
    <dbReference type="NCBI Taxonomy" id="57577"/>
    <lineage>
        <taxon>Eukaryota</taxon>
        <taxon>Viridiplantae</taxon>
        <taxon>Streptophyta</taxon>
        <taxon>Embryophyta</taxon>
        <taxon>Tracheophyta</taxon>
        <taxon>Spermatophyta</taxon>
        <taxon>Magnoliopsida</taxon>
        <taxon>eudicotyledons</taxon>
        <taxon>Gunneridae</taxon>
        <taxon>Pentapetalae</taxon>
        <taxon>rosids</taxon>
        <taxon>fabids</taxon>
        <taxon>Fabales</taxon>
        <taxon>Fabaceae</taxon>
        <taxon>Papilionoideae</taxon>
        <taxon>50 kb inversion clade</taxon>
        <taxon>NPAAA clade</taxon>
        <taxon>Hologalegina</taxon>
        <taxon>IRL clade</taxon>
        <taxon>Trifolieae</taxon>
        <taxon>Trifolium</taxon>
    </lineage>
</organism>
<keyword evidence="2" id="KW-1185">Reference proteome</keyword>
<reference evidence="1" key="1">
    <citation type="submission" date="2023-10" db="EMBL/GenBank/DDBJ databases">
        <authorList>
            <person name="Rodriguez Cubillos JULIANA M."/>
            <person name="De Vega J."/>
        </authorList>
    </citation>
    <scope>NUCLEOTIDE SEQUENCE</scope>
</reference>
<sequence length="84" mass="9366">MLPSRPTAYFSLLPEHLANYEAADLYEQLNQTIATEVLETKSGFSNYEISNIMKAECLKIPSDELGSIIGAEVNKLLKENANFL</sequence>
<accession>A0ACB0IUC6</accession>
<protein>
    <submittedName>
        <fullName evidence="1">Uncharacterized protein</fullName>
    </submittedName>
</protein>
<name>A0ACB0IUC6_TRIPR</name>
<dbReference type="EMBL" id="CASHSV030000002">
    <property type="protein sequence ID" value="CAJ2635800.1"/>
    <property type="molecule type" value="Genomic_DNA"/>
</dbReference>